<proteinExistence type="predicted"/>
<organism evidence="1 2">
    <name type="scientific">Lipomyces kononenkoae</name>
    <name type="common">Yeast</name>
    <dbReference type="NCBI Taxonomy" id="34357"/>
    <lineage>
        <taxon>Eukaryota</taxon>
        <taxon>Fungi</taxon>
        <taxon>Dikarya</taxon>
        <taxon>Ascomycota</taxon>
        <taxon>Saccharomycotina</taxon>
        <taxon>Lipomycetes</taxon>
        <taxon>Lipomycetales</taxon>
        <taxon>Lipomycetaceae</taxon>
        <taxon>Lipomyces</taxon>
    </lineage>
</organism>
<comment type="caution">
    <text evidence="1">The sequence shown here is derived from an EMBL/GenBank/DDBJ whole genome shotgun (WGS) entry which is preliminary data.</text>
</comment>
<reference evidence="2" key="1">
    <citation type="journal article" date="2024" name="Front. Bioeng. Biotechnol.">
        <title>Genome-scale model development and genomic sequencing of the oleaginous clade Lipomyces.</title>
        <authorList>
            <person name="Czajka J.J."/>
            <person name="Han Y."/>
            <person name="Kim J."/>
            <person name="Mondo S.J."/>
            <person name="Hofstad B.A."/>
            <person name="Robles A."/>
            <person name="Haridas S."/>
            <person name="Riley R."/>
            <person name="LaButti K."/>
            <person name="Pangilinan J."/>
            <person name="Andreopoulos W."/>
            <person name="Lipzen A."/>
            <person name="Yan J."/>
            <person name="Wang M."/>
            <person name="Ng V."/>
            <person name="Grigoriev I.V."/>
            <person name="Spatafora J.W."/>
            <person name="Magnuson J.K."/>
            <person name="Baker S.E."/>
            <person name="Pomraning K.R."/>
        </authorList>
    </citation>
    <scope>NUCLEOTIDE SEQUENCE [LARGE SCALE GENOMIC DNA]</scope>
    <source>
        <strain evidence="2">CBS 7786</strain>
    </source>
</reference>
<evidence type="ECO:0000313" key="1">
    <source>
        <dbReference type="EMBL" id="KAK9239781.1"/>
    </source>
</evidence>
<protein>
    <submittedName>
        <fullName evidence="1">Uncharacterized protein</fullName>
    </submittedName>
</protein>
<evidence type="ECO:0000313" key="2">
    <source>
        <dbReference type="Proteomes" id="UP001433508"/>
    </source>
</evidence>
<sequence>MAPIVLPLSLSSSSSSASASKSKQRARFSDTGSFNVQQISESSQLPEPAFNTALDPTIILRPDSHTLARDFAYPPFHPLHLGSVISTSPLTSAPRNAAHGEDEVEQYSAPGGSRRLPPDGPPWAEDPYLSSPVISTAAGGEREYFFSTSVEDEIHGRAVALFDFEPENDNEVALKEGQEIWISYRHGQGWLVAQDPVTGESGLVPEEYVEIIQRDAFQFQEGTVTDTVHSSMAGQCSLEQRNTLPVSHDTTVSTRQVEDDDDGWEDVNE</sequence>
<gene>
    <name evidence="1" type="ORF">V1525DRAFT_454749</name>
</gene>
<name>A0ACC3T836_LIPKO</name>
<dbReference type="EMBL" id="MU971344">
    <property type="protein sequence ID" value="KAK9239781.1"/>
    <property type="molecule type" value="Genomic_DNA"/>
</dbReference>
<accession>A0ACC3T836</accession>
<keyword evidence="2" id="KW-1185">Reference proteome</keyword>
<dbReference type="Proteomes" id="UP001433508">
    <property type="component" value="Unassembled WGS sequence"/>
</dbReference>